<evidence type="ECO:0000256" key="1">
    <source>
        <dbReference type="ARBA" id="ARBA00022801"/>
    </source>
</evidence>
<accession>A0A2A4HQ17</accession>
<dbReference type="EMBL" id="NWUX01000002">
    <property type="protein sequence ID" value="PCF96870.1"/>
    <property type="molecule type" value="Genomic_DNA"/>
</dbReference>
<protein>
    <submittedName>
        <fullName evidence="3">Alpha/beta hydrolase</fullName>
    </submittedName>
</protein>
<dbReference type="PANTHER" id="PTHR43798">
    <property type="entry name" value="MONOACYLGLYCEROL LIPASE"/>
    <property type="match status" value="1"/>
</dbReference>
<keyword evidence="4" id="KW-1185">Reference proteome</keyword>
<dbReference type="InterPro" id="IPR050266">
    <property type="entry name" value="AB_hydrolase_sf"/>
</dbReference>
<dbReference type="Proteomes" id="UP000218677">
    <property type="component" value="Unassembled WGS sequence"/>
</dbReference>
<dbReference type="GO" id="GO:0016787">
    <property type="term" value="F:hydrolase activity"/>
    <property type="evidence" value="ECO:0007669"/>
    <property type="project" value="UniProtKB-KW"/>
</dbReference>
<sequence>MSRIAAGLDSPGRVSPGLDSQHLVLLSGWGVDKRIWQLLAPHWPASLEVSSVDWPGYGKSPPLPGQASLGTLANTMSNLLPSDAIWVGWSLGGLLATALLDQLPAPRGLILIGAGERFCSDDGVSSTELASFRRAFNRDPYATWQHFLRWQAQGEPNSRHIHQQLRELLGDAPSANLRTLEQGLEWLSTLDNHPRLLNASCPVVRLAGEHDPLIGDSARSKAIQLPHSGHCPMLSQPALLATVIAEQATTIGQQAVKESL</sequence>
<dbReference type="Gene3D" id="3.40.50.1820">
    <property type="entry name" value="alpha/beta hydrolase"/>
    <property type="match status" value="1"/>
</dbReference>
<feature type="domain" description="AB hydrolase-1" evidence="2">
    <location>
        <begin position="23"/>
        <end position="241"/>
    </location>
</feature>
<name>A0A2A4HQ17_9GAMM</name>
<evidence type="ECO:0000259" key="2">
    <source>
        <dbReference type="Pfam" id="PF12697"/>
    </source>
</evidence>
<gene>
    <name evidence="3" type="ORF">CPA45_03930</name>
</gene>
<evidence type="ECO:0000313" key="4">
    <source>
        <dbReference type="Proteomes" id="UP000218677"/>
    </source>
</evidence>
<proteinExistence type="predicted"/>
<dbReference type="Pfam" id="PF12697">
    <property type="entry name" value="Abhydrolase_6"/>
    <property type="match status" value="1"/>
</dbReference>
<organism evidence="3 4">
    <name type="scientific">Vreelandella nigrificans</name>
    <dbReference type="NCBI Taxonomy" id="2042704"/>
    <lineage>
        <taxon>Bacteria</taxon>
        <taxon>Pseudomonadati</taxon>
        <taxon>Pseudomonadota</taxon>
        <taxon>Gammaproteobacteria</taxon>
        <taxon>Oceanospirillales</taxon>
        <taxon>Halomonadaceae</taxon>
        <taxon>Vreelandella</taxon>
    </lineage>
</organism>
<dbReference type="OrthoDB" id="9780744at2"/>
<comment type="caution">
    <text evidence="3">The sequence shown here is derived from an EMBL/GenBank/DDBJ whole genome shotgun (WGS) entry which is preliminary data.</text>
</comment>
<dbReference type="GO" id="GO:0016020">
    <property type="term" value="C:membrane"/>
    <property type="evidence" value="ECO:0007669"/>
    <property type="project" value="TreeGrafter"/>
</dbReference>
<dbReference type="AlphaFoldDB" id="A0A2A4HQ17"/>
<dbReference type="SUPFAM" id="SSF53474">
    <property type="entry name" value="alpha/beta-Hydrolases"/>
    <property type="match status" value="1"/>
</dbReference>
<dbReference type="RefSeq" id="WP_096650340.1">
    <property type="nucleotide sequence ID" value="NZ_NWUX01000002.1"/>
</dbReference>
<dbReference type="InterPro" id="IPR000073">
    <property type="entry name" value="AB_hydrolase_1"/>
</dbReference>
<keyword evidence="1 3" id="KW-0378">Hydrolase</keyword>
<dbReference type="PANTHER" id="PTHR43798:SF31">
    <property type="entry name" value="AB HYDROLASE SUPERFAMILY PROTEIN YCLE"/>
    <property type="match status" value="1"/>
</dbReference>
<dbReference type="InterPro" id="IPR029058">
    <property type="entry name" value="AB_hydrolase_fold"/>
</dbReference>
<evidence type="ECO:0000313" key="3">
    <source>
        <dbReference type="EMBL" id="PCF96870.1"/>
    </source>
</evidence>
<reference evidence="4" key="1">
    <citation type="submission" date="2017-09" db="EMBL/GenBank/DDBJ databases">
        <authorList>
            <person name="Cho G.-S."/>
            <person name="Oguntoyinbo F.A."/>
            <person name="Cnockaert M."/>
            <person name="Kabisch J."/>
            <person name="Neve H."/>
            <person name="Bockelmann W."/>
            <person name="Wenning M."/>
            <person name="Franz C.M."/>
            <person name="Vandamme P."/>
        </authorList>
    </citation>
    <scope>NUCLEOTIDE SEQUENCE [LARGE SCALE GENOMIC DNA]</scope>
    <source>
        <strain evidence="4">MBT G8648</strain>
    </source>
</reference>